<dbReference type="Proteomes" id="UP000812966">
    <property type="component" value="Unassembled WGS sequence"/>
</dbReference>
<dbReference type="Pfam" id="PF04193">
    <property type="entry name" value="PQ-loop"/>
    <property type="match status" value="1"/>
</dbReference>
<dbReference type="FunFam" id="1.20.1280.290:FF:000012">
    <property type="entry name" value="Vacuolar membrane PQ loop repeat protein"/>
    <property type="match status" value="1"/>
</dbReference>
<dbReference type="AlphaFoldDB" id="A0A8K0JN37"/>
<evidence type="ECO:0000256" key="2">
    <source>
        <dbReference type="ARBA" id="ARBA00022692"/>
    </source>
</evidence>
<proteinExistence type="predicted"/>
<gene>
    <name evidence="6" type="ORF">FFLO_02984</name>
</gene>
<keyword evidence="3 5" id="KW-1133">Transmembrane helix</keyword>
<keyword evidence="2 5" id="KW-0812">Transmembrane</keyword>
<feature type="transmembrane region" description="Helical" evidence="5">
    <location>
        <begin position="168"/>
        <end position="192"/>
    </location>
</feature>
<name>A0A8K0JN37_9TREE</name>
<dbReference type="SMART" id="SM00679">
    <property type="entry name" value="CTNS"/>
    <property type="match status" value="1"/>
</dbReference>
<evidence type="ECO:0000256" key="4">
    <source>
        <dbReference type="ARBA" id="ARBA00023136"/>
    </source>
</evidence>
<dbReference type="PANTHER" id="PTHR16201">
    <property type="entry name" value="SEVEN TRANSMEMBRANE PROTEIN 1-RELATED"/>
    <property type="match status" value="1"/>
</dbReference>
<feature type="transmembrane region" description="Helical" evidence="5">
    <location>
        <begin position="137"/>
        <end position="156"/>
    </location>
</feature>
<keyword evidence="7" id="KW-1185">Reference proteome</keyword>
<dbReference type="InterPro" id="IPR051415">
    <property type="entry name" value="LAAT-1"/>
</dbReference>
<feature type="transmembrane region" description="Helical" evidence="5">
    <location>
        <begin position="64"/>
        <end position="84"/>
    </location>
</feature>
<dbReference type="EMBL" id="JABELV010000051">
    <property type="protein sequence ID" value="KAG7553629.1"/>
    <property type="molecule type" value="Genomic_DNA"/>
</dbReference>
<keyword evidence="4 5" id="KW-0472">Membrane</keyword>
<dbReference type="PANTHER" id="PTHR16201:SF44">
    <property type="entry name" value="SEVEN TRANSMEMBRANE PROTEIN 1"/>
    <property type="match status" value="1"/>
</dbReference>
<accession>A0A8K0JN37</accession>
<evidence type="ECO:0000313" key="7">
    <source>
        <dbReference type="Proteomes" id="UP000812966"/>
    </source>
</evidence>
<reference evidence="6" key="1">
    <citation type="submission" date="2020-04" db="EMBL/GenBank/DDBJ databases">
        <title>Analysis of mating type loci in Filobasidium floriforme.</title>
        <authorList>
            <person name="Nowrousian M."/>
        </authorList>
    </citation>
    <scope>NUCLEOTIDE SEQUENCE</scope>
    <source>
        <strain evidence="6">CBS 6242</strain>
    </source>
</reference>
<evidence type="ECO:0000256" key="5">
    <source>
        <dbReference type="SAM" id="Phobius"/>
    </source>
</evidence>
<organism evidence="6 7">
    <name type="scientific">Filobasidium floriforme</name>
    <dbReference type="NCBI Taxonomy" id="5210"/>
    <lineage>
        <taxon>Eukaryota</taxon>
        <taxon>Fungi</taxon>
        <taxon>Dikarya</taxon>
        <taxon>Basidiomycota</taxon>
        <taxon>Agaricomycotina</taxon>
        <taxon>Tremellomycetes</taxon>
        <taxon>Filobasidiales</taxon>
        <taxon>Filobasidiaceae</taxon>
        <taxon>Filobasidium</taxon>
    </lineage>
</organism>
<dbReference type="Gene3D" id="1.20.1280.290">
    <property type="match status" value="1"/>
</dbReference>
<protein>
    <submittedName>
        <fullName evidence="6">Uncharacterized protein</fullName>
    </submittedName>
</protein>
<comment type="caution">
    <text evidence="6">The sequence shown here is derived from an EMBL/GenBank/DDBJ whole genome shotgun (WGS) entry which is preliminary data.</text>
</comment>
<feature type="transmembrane region" description="Helical" evidence="5">
    <location>
        <begin position="7"/>
        <end position="28"/>
    </location>
</feature>
<sequence>MARLLPTMIILAVYYSVCDIVLLVQLYYYRATQQRDAVASESQPLLSPDADVDRETSKAKVSPYITYPLLTIGIAVVGIASWYIQRSLGQGGQRDGGLPKLEWKSQVLGYISAALYLGSRIPQIAHNYHTRCEGLSLAMFFFSISGNLTYVASILCKSLDREYVLANTSWLIGSGGTVLLDCIVLAQFVYFARGRPVDLFED</sequence>
<dbReference type="InterPro" id="IPR006603">
    <property type="entry name" value="PQ-loop_rpt"/>
</dbReference>
<comment type="subcellular location">
    <subcellularLocation>
        <location evidence="1">Membrane</location>
        <topology evidence="1">Multi-pass membrane protein</topology>
    </subcellularLocation>
</comment>
<evidence type="ECO:0000313" key="6">
    <source>
        <dbReference type="EMBL" id="KAG7553629.1"/>
    </source>
</evidence>
<evidence type="ECO:0000256" key="1">
    <source>
        <dbReference type="ARBA" id="ARBA00004141"/>
    </source>
</evidence>
<evidence type="ECO:0000256" key="3">
    <source>
        <dbReference type="ARBA" id="ARBA00022989"/>
    </source>
</evidence>
<dbReference type="GO" id="GO:0016020">
    <property type="term" value="C:membrane"/>
    <property type="evidence" value="ECO:0007669"/>
    <property type="project" value="UniProtKB-SubCell"/>
</dbReference>